<gene>
    <name evidence="1" type="ORF">H8Z76_08285</name>
</gene>
<comment type="caution">
    <text evidence="1">The sequence shown here is derived from an EMBL/GenBank/DDBJ whole genome shotgun (WGS) entry which is preliminary data.</text>
</comment>
<dbReference type="EMBL" id="JACOQH010000005">
    <property type="protein sequence ID" value="MBC5754024.1"/>
    <property type="molecule type" value="Genomic_DNA"/>
</dbReference>
<proteinExistence type="predicted"/>
<name>A0ABR7IB74_9FIRM</name>
<keyword evidence="2" id="KW-1185">Reference proteome</keyword>
<dbReference type="RefSeq" id="WP_186982224.1">
    <property type="nucleotide sequence ID" value="NZ_JACOQH010000005.1"/>
</dbReference>
<reference evidence="1 2" key="1">
    <citation type="submission" date="2020-08" db="EMBL/GenBank/DDBJ databases">
        <title>Genome public.</title>
        <authorList>
            <person name="Liu C."/>
            <person name="Sun Q."/>
        </authorList>
    </citation>
    <scope>NUCLEOTIDE SEQUENCE [LARGE SCALE GENOMIC DNA]</scope>
    <source>
        <strain evidence="1 2">BX0805</strain>
    </source>
</reference>
<dbReference type="Proteomes" id="UP000621540">
    <property type="component" value="Unassembled WGS sequence"/>
</dbReference>
<evidence type="ECO:0008006" key="3">
    <source>
        <dbReference type="Google" id="ProtNLM"/>
    </source>
</evidence>
<protein>
    <recommendedName>
        <fullName evidence="3">Class I SAM-dependent methyltransferase</fullName>
    </recommendedName>
</protein>
<accession>A0ABR7IB74</accession>
<evidence type="ECO:0000313" key="1">
    <source>
        <dbReference type="EMBL" id="MBC5754024.1"/>
    </source>
</evidence>
<evidence type="ECO:0000313" key="2">
    <source>
        <dbReference type="Proteomes" id="UP000621540"/>
    </source>
</evidence>
<organism evidence="1 2">
    <name type="scientific">Roseburia yibonii</name>
    <dbReference type="NCBI Taxonomy" id="2763063"/>
    <lineage>
        <taxon>Bacteria</taxon>
        <taxon>Bacillati</taxon>
        <taxon>Bacillota</taxon>
        <taxon>Clostridia</taxon>
        <taxon>Lachnospirales</taxon>
        <taxon>Lachnospiraceae</taxon>
        <taxon>Roseburia</taxon>
    </lineage>
</organism>
<sequence length="279" mass="31829">MSVYDELLKTQTIPHAYENWAEYRRELTEYLTGVTDAGSTLAVFGAGSCNDLDLCMLREHFSQITLIDCQKESMFAALETYQLREDASLVLKEADFLGITPAEYREYADDVLRMIQVEGKDTDMSEVAEYAILRMKELYARAERRPLDFGEKTYDYAIAAGVHSQINNMFAWLWQVYLEAVGTWETTVFDYVKQKNEEVIPRFQEAFYRSVKKGAVLACERKRIGRDGGIQGACQALKDAIDRQDAGKCLIDESIALRWPFDTAQGITYQMSVLHIVPA</sequence>